<evidence type="ECO:0000259" key="3">
    <source>
        <dbReference type="Pfam" id="PF00263"/>
    </source>
</evidence>
<dbReference type="PRINTS" id="PR00811">
    <property type="entry name" value="BCTERIALGSPD"/>
</dbReference>
<dbReference type="InterPro" id="IPR004846">
    <property type="entry name" value="T2SS/T3SS_dom"/>
</dbReference>
<organism evidence="4 5">
    <name type="scientific">Silvanigrella aquatica</name>
    <dbReference type="NCBI Taxonomy" id="1915309"/>
    <lineage>
        <taxon>Bacteria</taxon>
        <taxon>Pseudomonadati</taxon>
        <taxon>Bdellovibrionota</taxon>
        <taxon>Oligoflexia</taxon>
        <taxon>Silvanigrellales</taxon>
        <taxon>Silvanigrellaceae</taxon>
        <taxon>Silvanigrella</taxon>
    </lineage>
</organism>
<dbReference type="GO" id="GO:0009306">
    <property type="term" value="P:protein secretion"/>
    <property type="evidence" value="ECO:0007669"/>
    <property type="project" value="InterPro"/>
</dbReference>
<evidence type="ECO:0000313" key="5">
    <source>
        <dbReference type="Proteomes" id="UP000184731"/>
    </source>
</evidence>
<evidence type="ECO:0000313" key="4">
    <source>
        <dbReference type="EMBL" id="APJ04075.1"/>
    </source>
</evidence>
<dbReference type="RefSeq" id="WP_148697825.1">
    <property type="nucleotide sequence ID" value="NZ_CP017834.1"/>
</dbReference>
<proteinExistence type="inferred from homology"/>
<reference evidence="4 5" key="1">
    <citation type="submission" date="2016-10" db="EMBL/GenBank/DDBJ databases">
        <title>Silvanigrella aquatica sp. nov., isolated from a freshwater lake located in the Black Forest, Germany, description of Silvanigrellaceae fam. nov., Silvanigrellales ord. nov., reclassification of the order Bdellovibrionales in the class Oligoflexia, reclassification of the families Bacteriovoracaceae and Halobacteriovoraceae in the new order Bacteriovoracales ord. nov., and reclassification of the family Pseudobacteriovoracaceae in the order Oligoflexiales.</title>
        <authorList>
            <person name="Hahn M.W."/>
            <person name="Schmidt J."/>
            <person name="Koll U."/>
            <person name="Rohde M."/>
            <person name="Verbag S."/>
            <person name="Pitt A."/>
            <person name="Nakai R."/>
            <person name="Naganuma T."/>
            <person name="Lang E."/>
        </authorList>
    </citation>
    <scope>NUCLEOTIDE SEQUENCE [LARGE SCALE GENOMIC DNA]</scope>
    <source>
        <strain evidence="4 5">MWH-Nonnen-W8red</strain>
    </source>
</reference>
<accession>A0A1L4D1I9</accession>
<keyword evidence="2" id="KW-0472">Membrane</keyword>
<dbReference type="Proteomes" id="UP000184731">
    <property type="component" value="Chromosome"/>
</dbReference>
<dbReference type="PANTHER" id="PTHR30332:SF17">
    <property type="entry name" value="TYPE IV PILIATION SYSTEM PROTEIN DR_0774-RELATED"/>
    <property type="match status" value="1"/>
</dbReference>
<evidence type="ECO:0000256" key="1">
    <source>
        <dbReference type="RuleBase" id="RU004003"/>
    </source>
</evidence>
<evidence type="ECO:0000256" key="2">
    <source>
        <dbReference type="SAM" id="Phobius"/>
    </source>
</evidence>
<dbReference type="OrthoDB" id="5288247at2"/>
<feature type="transmembrane region" description="Helical" evidence="2">
    <location>
        <begin position="152"/>
        <end position="171"/>
    </location>
</feature>
<dbReference type="STRING" id="1915309.AXG55_09215"/>
<sequence>MKLVIQKQIKQALLILSQPIKSAYFLNAEKESFKIHLLFPRGNFARSTGLLNHFNLPINNGIIYSNKYFFHTFNMNFSIAVFCFDKKKNLICLPKIISKNCLFIVPFGTKYISEVNSEILHYYSFERQIMPTNKKVRVFESEFLKIFVNFKLIYSLLFVLLAFLFITSAYSQDNLKLSIGREKTLDLGSAPQTIQISDPDVVEVQRIGVSNSIKMIPKQNGVSLITIAYPNGEQNKWHIQVGNENFDFNNHINFMNQDFKSDSASPSLITISRPLKSIHGIHTQIKNGKIIILGNLDTIEDFRLLVNAVAAHSNSFFPAFSYSKKIENEVIKSVQSDLKLFGEKNLKIINRGGLYTLTGVPTSPLGKQRAWQFLSALIPQIFDATSTMSGESTVVQVNLEFIEVGKSEHLGVGFQQPGMNQALSGTLNFAPSVLSSSLAQPSLQIAPLTSLLKALQERAFARNLAKPVVITRSGEKASFLAGGEVPIVSTSSSTIGNSSSVTFKPFGILFHVTPNVQNDGSIWLKLDLEVSDIADSLSYQNVPGFTTRKINTNIVLKDKNYAILSGLVQTKNSKSVEKFPILGSIPIIGELFKSRKFKDAETELWVAVSAIRDDLMDEDRDVKKLIDNKFSSYKKLISGDLLD</sequence>
<feature type="domain" description="Type II/III secretion system secretin-like" evidence="3">
    <location>
        <begin position="454"/>
        <end position="609"/>
    </location>
</feature>
<dbReference type="Pfam" id="PF00263">
    <property type="entry name" value="Secretin"/>
    <property type="match status" value="1"/>
</dbReference>
<comment type="similarity">
    <text evidence="1">Belongs to the bacterial secretin family.</text>
</comment>
<keyword evidence="2" id="KW-1133">Transmembrane helix</keyword>
<dbReference type="GO" id="GO:0015627">
    <property type="term" value="C:type II protein secretion system complex"/>
    <property type="evidence" value="ECO:0007669"/>
    <property type="project" value="TreeGrafter"/>
</dbReference>
<gene>
    <name evidence="4" type="ORF">AXG55_09215</name>
</gene>
<protein>
    <recommendedName>
        <fullName evidence="3">Type II/III secretion system secretin-like domain-containing protein</fullName>
    </recommendedName>
</protein>
<keyword evidence="2" id="KW-0812">Transmembrane</keyword>
<dbReference type="InterPro" id="IPR050810">
    <property type="entry name" value="Bact_Secretion_Sys_Channel"/>
</dbReference>
<name>A0A1L4D1I9_9BACT</name>
<dbReference type="PANTHER" id="PTHR30332">
    <property type="entry name" value="PROBABLE GENERAL SECRETION PATHWAY PROTEIN D"/>
    <property type="match status" value="1"/>
</dbReference>
<keyword evidence="5" id="KW-1185">Reference proteome</keyword>
<dbReference type="InterPro" id="IPR001775">
    <property type="entry name" value="GspD/PilQ"/>
</dbReference>
<dbReference type="AlphaFoldDB" id="A0A1L4D1I9"/>
<dbReference type="EMBL" id="CP017834">
    <property type="protein sequence ID" value="APJ04075.1"/>
    <property type="molecule type" value="Genomic_DNA"/>
</dbReference>
<dbReference type="KEGG" id="saqi:AXG55_09215"/>